<protein>
    <submittedName>
        <fullName evidence="2">Uncharacterized protein</fullName>
    </submittedName>
</protein>
<sequence length="127" mass="14619">MYLGGFSLRETETVLNTWVTRKVVFTYPDTMSLLCAASKQCIEPDKSFINCSSNYNNVGDCHRYDQSVFGIINVNGEYQRSILSADKDFLPHNHGEHPKRKAKFSVQRYKKLDKNLDFKKGVDCCRP</sequence>
<dbReference type="Proteomes" id="UP000887560">
    <property type="component" value="Unplaced"/>
</dbReference>
<reference evidence="2" key="1">
    <citation type="submission" date="2022-11" db="UniProtKB">
        <authorList>
            <consortium name="WormBaseParasite"/>
        </authorList>
    </citation>
    <scope>IDENTIFICATION</scope>
</reference>
<dbReference type="AlphaFoldDB" id="A0A915NUY6"/>
<accession>A0A915NUY6</accession>
<name>A0A915NUY6_9BILA</name>
<evidence type="ECO:0000313" key="2">
    <source>
        <dbReference type="WBParaSite" id="scf7180000421915.g7889"/>
    </source>
</evidence>
<organism evidence="1 2">
    <name type="scientific">Meloidogyne floridensis</name>
    <dbReference type="NCBI Taxonomy" id="298350"/>
    <lineage>
        <taxon>Eukaryota</taxon>
        <taxon>Metazoa</taxon>
        <taxon>Ecdysozoa</taxon>
        <taxon>Nematoda</taxon>
        <taxon>Chromadorea</taxon>
        <taxon>Rhabditida</taxon>
        <taxon>Tylenchina</taxon>
        <taxon>Tylenchomorpha</taxon>
        <taxon>Tylenchoidea</taxon>
        <taxon>Meloidogynidae</taxon>
        <taxon>Meloidogyninae</taxon>
        <taxon>Meloidogyne</taxon>
    </lineage>
</organism>
<dbReference type="WBParaSite" id="scf7180000421915.g7889">
    <property type="protein sequence ID" value="scf7180000421915.g7889"/>
    <property type="gene ID" value="scf7180000421915.g7889"/>
</dbReference>
<evidence type="ECO:0000313" key="1">
    <source>
        <dbReference type="Proteomes" id="UP000887560"/>
    </source>
</evidence>
<proteinExistence type="predicted"/>
<keyword evidence="1" id="KW-1185">Reference proteome</keyword>